<reference evidence="2" key="1">
    <citation type="submission" date="2020-02" db="EMBL/GenBank/DDBJ databases">
        <authorList>
            <person name="Meier V. D."/>
        </authorList>
    </citation>
    <scope>NUCLEOTIDE SEQUENCE</scope>
    <source>
        <strain evidence="2">AVDCRST_MAG64</strain>
    </source>
</reference>
<protein>
    <submittedName>
        <fullName evidence="2">Uncharacterized protein</fullName>
    </submittedName>
</protein>
<dbReference type="AlphaFoldDB" id="A0A6J4NAG6"/>
<accession>A0A6J4NAG6</accession>
<gene>
    <name evidence="2" type="ORF">AVDCRST_MAG64-516</name>
</gene>
<feature type="region of interest" description="Disordered" evidence="1">
    <location>
        <begin position="1"/>
        <end position="92"/>
    </location>
</feature>
<organism evidence="2">
    <name type="scientific">uncultured Phycisphaerae bacterium</name>
    <dbReference type="NCBI Taxonomy" id="904963"/>
    <lineage>
        <taxon>Bacteria</taxon>
        <taxon>Pseudomonadati</taxon>
        <taxon>Planctomycetota</taxon>
        <taxon>Phycisphaerae</taxon>
        <taxon>environmental samples</taxon>
    </lineage>
</organism>
<proteinExistence type="predicted"/>
<evidence type="ECO:0000313" key="2">
    <source>
        <dbReference type="EMBL" id="CAA9379361.1"/>
    </source>
</evidence>
<feature type="compositionally biased region" description="Basic and acidic residues" evidence="1">
    <location>
        <begin position="74"/>
        <end position="84"/>
    </location>
</feature>
<name>A0A6J4NAG6_9BACT</name>
<feature type="non-terminal residue" evidence="2">
    <location>
        <position position="92"/>
    </location>
</feature>
<feature type="compositionally biased region" description="Basic and acidic residues" evidence="1">
    <location>
        <begin position="1"/>
        <end position="11"/>
    </location>
</feature>
<feature type="compositionally biased region" description="Basic residues" evidence="1">
    <location>
        <begin position="12"/>
        <end position="25"/>
    </location>
</feature>
<sequence>RRRPRHAVDRHARLHRLRRVRRPLRQGRAAHDRRQGDGRPAQPQQVRPRRRVRRGLPDRRRRAPHRPAAPARGADARRGVRAGRDAASCRGL</sequence>
<dbReference type="EMBL" id="CADCUQ010000142">
    <property type="protein sequence ID" value="CAA9379361.1"/>
    <property type="molecule type" value="Genomic_DNA"/>
</dbReference>
<feature type="non-terminal residue" evidence="2">
    <location>
        <position position="1"/>
    </location>
</feature>
<evidence type="ECO:0000256" key="1">
    <source>
        <dbReference type="SAM" id="MobiDB-lite"/>
    </source>
</evidence>
<feature type="compositionally biased region" description="Basic residues" evidence="1">
    <location>
        <begin position="47"/>
        <end position="65"/>
    </location>
</feature>